<dbReference type="EMBL" id="BMAW01093680">
    <property type="protein sequence ID" value="GFS61593.1"/>
    <property type="molecule type" value="Genomic_DNA"/>
</dbReference>
<dbReference type="OrthoDB" id="6473680at2759"/>
<evidence type="ECO:0000256" key="1">
    <source>
        <dbReference type="SAM" id="MobiDB-lite"/>
    </source>
</evidence>
<feature type="region of interest" description="Disordered" evidence="1">
    <location>
        <begin position="1"/>
        <end position="49"/>
    </location>
</feature>
<organism evidence="2 3">
    <name type="scientific">Nephila pilipes</name>
    <name type="common">Giant wood spider</name>
    <name type="synonym">Nephila maculata</name>
    <dbReference type="NCBI Taxonomy" id="299642"/>
    <lineage>
        <taxon>Eukaryota</taxon>
        <taxon>Metazoa</taxon>
        <taxon>Ecdysozoa</taxon>
        <taxon>Arthropoda</taxon>
        <taxon>Chelicerata</taxon>
        <taxon>Arachnida</taxon>
        <taxon>Araneae</taxon>
        <taxon>Araneomorphae</taxon>
        <taxon>Entelegynae</taxon>
        <taxon>Araneoidea</taxon>
        <taxon>Nephilidae</taxon>
        <taxon>Nephila</taxon>
    </lineage>
</organism>
<feature type="compositionally biased region" description="Basic and acidic residues" evidence="1">
    <location>
        <begin position="15"/>
        <end position="25"/>
    </location>
</feature>
<evidence type="ECO:0000313" key="3">
    <source>
        <dbReference type="Proteomes" id="UP000887013"/>
    </source>
</evidence>
<gene>
    <name evidence="2" type="ORF">NPIL_394311</name>
</gene>
<dbReference type="Proteomes" id="UP000887013">
    <property type="component" value="Unassembled WGS sequence"/>
</dbReference>
<dbReference type="AlphaFoldDB" id="A0A8X6K3I0"/>
<protein>
    <submittedName>
        <fullName evidence="2">Uncharacterized protein</fullName>
    </submittedName>
</protein>
<evidence type="ECO:0000313" key="2">
    <source>
        <dbReference type="EMBL" id="GFS61593.1"/>
    </source>
</evidence>
<sequence>MSNNSDQQRVLLDGVKAEASSEPRGENNQNSQSKTHNNNQQNESDNGFSMFNAIKEHKSLFLSFPNLKEACQKMSKAVDKIDKLNIFIEAICTKI</sequence>
<name>A0A8X6K3I0_NEPPI</name>
<reference evidence="2" key="1">
    <citation type="submission" date="2020-08" db="EMBL/GenBank/DDBJ databases">
        <title>Multicomponent nature underlies the extraordinary mechanical properties of spider dragline silk.</title>
        <authorList>
            <person name="Kono N."/>
            <person name="Nakamura H."/>
            <person name="Mori M."/>
            <person name="Yoshida Y."/>
            <person name="Ohtoshi R."/>
            <person name="Malay A.D."/>
            <person name="Moran D.A.P."/>
            <person name="Tomita M."/>
            <person name="Numata K."/>
            <person name="Arakawa K."/>
        </authorList>
    </citation>
    <scope>NUCLEOTIDE SEQUENCE</scope>
</reference>
<comment type="caution">
    <text evidence="2">The sequence shown here is derived from an EMBL/GenBank/DDBJ whole genome shotgun (WGS) entry which is preliminary data.</text>
</comment>
<keyword evidence="3" id="KW-1185">Reference proteome</keyword>
<proteinExistence type="predicted"/>
<accession>A0A8X6K3I0</accession>
<feature type="compositionally biased region" description="Polar residues" evidence="1">
    <location>
        <begin position="26"/>
        <end position="49"/>
    </location>
</feature>